<evidence type="ECO:0000313" key="2">
    <source>
        <dbReference type="Proteomes" id="UP000501128"/>
    </source>
</evidence>
<keyword evidence="2" id="KW-1185">Reference proteome</keyword>
<dbReference type="Proteomes" id="UP000501128">
    <property type="component" value="Chromosome"/>
</dbReference>
<reference evidence="1 2" key="1">
    <citation type="submission" date="2020-04" db="EMBL/GenBank/DDBJ databases">
        <title>Genome sequencing of novel species.</title>
        <authorList>
            <person name="Heo J."/>
            <person name="Kim S.-J."/>
            <person name="Kim J.-S."/>
            <person name="Hong S.-B."/>
            <person name="Kwon S.-W."/>
        </authorList>
    </citation>
    <scope>NUCLEOTIDE SEQUENCE [LARGE SCALE GENOMIC DNA]</scope>
    <source>
        <strain evidence="1 2">CJU-R4</strain>
    </source>
</reference>
<dbReference type="AlphaFoldDB" id="A0A7L5DIM3"/>
<protein>
    <submittedName>
        <fullName evidence="1">Uncharacterized protein</fullName>
    </submittedName>
</protein>
<evidence type="ECO:0000313" key="1">
    <source>
        <dbReference type="EMBL" id="QJD78234.1"/>
    </source>
</evidence>
<dbReference type="RefSeq" id="WP_169550174.1">
    <property type="nucleotide sequence ID" value="NZ_CP051677.1"/>
</dbReference>
<organism evidence="1 2">
    <name type="scientific">Spirosoma rhododendri</name>
    <dbReference type="NCBI Taxonomy" id="2728024"/>
    <lineage>
        <taxon>Bacteria</taxon>
        <taxon>Pseudomonadati</taxon>
        <taxon>Bacteroidota</taxon>
        <taxon>Cytophagia</taxon>
        <taxon>Cytophagales</taxon>
        <taxon>Cytophagaceae</taxon>
        <taxon>Spirosoma</taxon>
    </lineage>
</organism>
<accession>A0A7L5DIM3</accession>
<proteinExistence type="predicted"/>
<name>A0A7L5DIM3_9BACT</name>
<sequence length="69" mass="7590">MNTNEIASPRFTPGSVPVAEQVKIYYSADINAAGGIDAFMKQIGSDQPKSLPALTFSVEEWDQMLDFIH</sequence>
<dbReference type="KEGG" id="srho:HH216_07195"/>
<gene>
    <name evidence="1" type="ORF">HH216_07195</name>
</gene>
<dbReference type="EMBL" id="CP051677">
    <property type="protein sequence ID" value="QJD78234.1"/>
    <property type="molecule type" value="Genomic_DNA"/>
</dbReference>